<feature type="active site" description="Proton acceptor" evidence="6">
    <location>
        <position position="180"/>
    </location>
</feature>
<gene>
    <name evidence="9" type="ORF">LF65_05249</name>
</gene>
<dbReference type="FunFam" id="3.40.640.10:FF:000090">
    <property type="entry name" value="Pyridoxal phosphate-dependent aminotransferase"/>
    <property type="match status" value="1"/>
</dbReference>
<evidence type="ECO:0000256" key="8">
    <source>
        <dbReference type="RuleBase" id="RU004508"/>
    </source>
</evidence>
<dbReference type="InterPro" id="IPR015421">
    <property type="entry name" value="PyrdxlP-dep_Trfase_major"/>
</dbReference>
<comment type="similarity">
    <text evidence="5 8">Belongs to the DegT/DnrJ/EryC1 family.</text>
</comment>
<dbReference type="InterPro" id="IPR015424">
    <property type="entry name" value="PyrdxlP-dep_Trfase"/>
</dbReference>
<organism evidence="9 10">
    <name type="scientific">Clostridium beijerinckii</name>
    <name type="common">Clostridium MP</name>
    <dbReference type="NCBI Taxonomy" id="1520"/>
    <lineage>
        <taxon>Bacteria</taxon>
        <taxon>Bacillati</taxon>
        <taxon>Bacillota</taxon>
        <taxon>Clostridia</taxon>
        <taxon>Eubacteriales</taxon>
        <taxon>Clostridiaceae</taxon>
        <taxon>Clostridium</taxon>
    </lineage>
</organism>
<evidence type="ECO:0000256" key="4">
    <source>
        <dbReference type="ARBA" id="ARBA00022898"/>
    </source>
</evidence>
<dbReference type="KEGG" id="cbei:LF65_05249"/>
<evidence type="ECO:0000256" key="3">
    <source>
        <dbReference type="ARBA" id="ARBA00022679"/>
    </source>
</evidence>
<comment type="cofactor">
    <cofactor evidence="1">
        <name>pyridoxal 5'-phosphate</name>
        <dbReference type="ChEBI" id="CHEBI:597326"/>
    </cofactor>
</comment>
<keyword evidence="2 9" id="KW-0032">Aminotransferase</keyword>
<evidence type="ECO:0000256" key="5">
    <source>
        <dbReference type="ARBA" id="ARBA00037999"/>
    </source>
</evidence>
<dbReference type="RefSeq" id="WP_041900255.1">
    <property type="nucleotide sequence ID" value="NZ_CP010086.2"/>
</dbReference>
<accession>A0A0B5QXR7</accession>
<evidence type="ECO:0000256" key="2">
    <source>
        <dbReference type="ARBA" id="ARBA00022576"/>
    </source>
</evidence>
<evidence type="ECO:0000256" key="7">
    <source>
        <dbReference type="PIRSR" id="PIRSR000390-2"/>
    </source>
</evidence>
<evidence type="ECO:0000256" key="6">
    <source>
        <dbReference type="PIRSR" id="PIRSR000390-1"/>
    </source>
</evidence>
<name>A0A0B5QXR7_CLOBE</name>
<dbReference type="PANTHER" id="PTHR30244">
    <property type="entry name" value="TRANSAMINASE"/>
    <property type="match status" value="1"/>
</dbReference>
<dbReference type="OrthoDB" id="9810913at2"/>
<proteinExistence type="inferred from homology"/>
<dbReference type="SUPFAM" id="SSF53383">
    <property type="entry name" value="PLP-dependent transferases"/>
    <property type="match status" value="1"/>
</dbReference>
<sequence length="367" mass="41482">MIKLASPDIGEEELDEIKKVFDSKYLVQGDKVEEFENQLKEYLNAKYCFAVSSGTAALHLALLAIGIKADDEVIVPDFTFPATANVVEIVGAITKFVDIKLDSLCIDTDKIENAITDKTKAIIPVHEFGQSADMDKIVTIAKKYNLKIIEDAACALGAEYKGKKVGTIGDIGCFSLHPRKAITTGEGGIVVTNNSKLAENIRILRNHGLNYKNGKIRFVEAGLNYRMTNIQGAIGTVQMKKLELINERRIELANKYNNLLKNVKFITLPEEKSYEKHVWQTYHILLDKRIDRDKLIIELKDKGIETNFGAYAVHEEPYYKEKYGYENCQFYNSVYAHKHGIALPLHNNIFSKEIIYIVSELEKILNE</sequence>
<dbReference type="CDD" id="cd00616">
    <property type="entry name" value="AHBA_syn"/>
    <property type="match status" value="1"/>
</dbReference>
<dbReference type="InterPro" id="IPR015422">
    <property type="entry name" value="PyrdxlP-dep_Trfase_small"/>
</dbReference>
<dbReference type="Proteomes" id="UP000031866">
    <property type="component" value="Chromosome"/>
</dbReference>
<dbReference type="STRING" id="1520.LF65_05249"/>
<dbReference type="InterPro" id="IPR000653">
    <property type="entry name" value="DegT/StrS_aminotransferase"/>
</dbReference>
<dbReference type="GO" id="GO:0008483">
    <property type="term" value="F:transaminase activity"/>
    <property type="evidence" value="ECO:0007669"/>
    <property type="project" value="UniProtKB-KW"/>
</dbReference>
<protein>
    <submittedName>
        <fullName evidence="9">Glutamine--scyllo-inositol aminotransferase</fullName>
    </submittedName>
</protein>
<dbReference type="Pfam" id="PF01041">
    <property type="entry name" value="DegT_DnrJ_EryC1"/>
    <property type="match status" value="1"/>
</dbReference>
<dbReference type="Gene3D" id="3.90.1150.10">
    <property type="entry name" value="Aspartate Aminotransferase, domain 1"/>
    <property type="match status" value="1"/>
</dbReference>
<evidence type="ECO:0000313" key="9">
    <source>
        <dbReference type="EMBL" id="AJH01774.1"/>
    </source>
</evidence>
<dbReference type="GO" id="GO:0000271">
    <property type="term" value="P:polysaccharide biosynthetic process"/>
    <property type="evidence" value="ECO:0007669"/>
    <property type="project" value="TreeGrafter"/>
</dbReference>
<dbReference type="Gene3D" id="3.40.640.10">
    <property type="entry name" value="Type I PLP-dependent aspartate aminotransferase-like (Major domain)"/>
    <property type="match status" value="1"/>
</dbReference>
<feature type="modified residue" description="N6-(pyridoxal phosphate)lysine" evidence="7">
    <location>
        <position position="180"/>
    </location>
</feature>
<keyword evidence="3 9" id="KW-0808">Transferase</keyword>
<dbReference type="EMBL" id="CP010086">
    <property type="protein sequence ID" value="AJH01774.1"/>
    <property type="molecule type" value="Genomic_DNA"/>
</dbReference>
<dbReference type="AlphaFoldDB" id="A0A0B5QXR7"/>
<dbReference type="PANTHER" id="PTHR30244:SF34">
    <property type="entry name" value="DTDP-4-AMINO-4,6-DIDEOXYGALACTOSE TRANSAMINASE"/>
    <property type="match status" value="1"/>
</dbReference>
<reference evidence="10" key="1">
    <citation type="submission" date="2014-12" db="EMBL/GenBank/DDBJ databases">
        <title>Genome sequence of Clostridium beijerinckii strain 59B.</title>
        <authorList>
            <person name="Little G.T."/>
            <person name="Minton N.P."/>
        </authorList>
    </citation>
    <scope>NUCLEOTIDE SEQUENCE [LARGE SCALE GENOMIC DNA]</scope>
    <source>
        <strain evidence="10">59B</strain>
    </source>
</reference>
<evidence type="ECO:0000313" key="10">
    <source>
        <dbReference type="Proteomes" id="UP000031866"/>
    </source>
</evidence>
<keyword evidence="4 7" id="KW-0663">Pyridoxal phosphate</keyword>
<dbReference type="GO" id="GO:0030170">
    <property type="term" value="F:pyridoxal phosphate binding"/>
    <property type="evidence" value="ECO:0007669"/>
    <property type="project" value="TreeGrafter"/>
</dbReference>
<dbReference type="PIRSF" id="PIRSF000390">
    <property type="entry name" value="PLP_StrS"/>
    <property type="match status" value="1"/>
</dbReference>
<evidence type="ECO:0000256" key="1">
    <source>
        <dbReference type="ARBA" id="ARBA00001933"/>
    </source>
</evidence>